<evidence type="ECO:0000256" key="9">
    <source>
        <dbReference type="ARBA" id="ARBA00022840"/>
    </source>
</evidence>
<dbReference type="Proteomes" id="UP001302120">
    <property type="component" value="Unassembled WGS sequence"/>
</dbReference>
<keyword evidence="7 16" id="KW-0479">Metal-binding</keyword>
<dbReference type="InterPro" id="IPR023299">
    <property type="entry name" value="ATPase_P-typ_cyto_dom_N"/>
</dbReference>
<dbReference type="SUPFAM" id="SSF56784">
    <property type="entry name" value="HAD-like"/>
    <property type="match status" value="1"/>
</dbReference>
<feature type="transmembrane region" description="Helical" evidence="16">
    <location>
        <begin position="55"/>
        <end position="75"/>
    </location>
</feature>
<dbReference type="SUPFAM" id="SSF81653">
    <property type="entry name" value="Calcium ATPase, transduction domain A"/>
    <property type="match status" value="1"/>
</dbReference>
<evidence type="ECO:0000313" key="18">
    <source>
        <dbReference type="EMBL" id="MEA5582026.1"/>
    </source>
</evidence>
<keyword evidence="14 16" id="KW-0406">Ion transport</keyword>
<dbReference type="PANTHER" id="PTHR43743:SF1">
    <property type="entry name" value="POTASSIUM-TRANSPORTING ATPASE ATP-BINDING SUBUNIT"/>
    <property type="match status" value="1"/>
</dbReference>
<evidence type="ECO:0000256" key="7">
    <source>
        <dbReference type="ARBA" id="ARBA00022723"/>
    </source>
</evidence>
<protein>
    <recommendedName>
        <fullName evidence="16">Potassium-transporting ATPase ATP-binding subunit</fullName>
        <ecNumber evidence="16">7.2.2.6</ecNumber>
    </recommendedName>
    <alternativeName>
        <fullName evidence="16">ATP phosphohydrolase [potassium-transporting] B chain</fullName>
    </alternativeName>
    <alternativeName>
        <fullName evidence="16">Potassium-binding and translocating subunit B</fullName>
    </alternativeName>
    <alternativeName>
        <fullName evidence="16">Potassium-translocating ATPase B chain</fullName>
    </alternativeName>
</protein>
<comment type="function">
    <text evidence="16">Part of the high-affinity ATP-driven potassium transport (or Kdp) system, which catalyzes the hydrolysis of ATP coupled with the electrogenic transport of potassium into the cytoplasm. This subunit is responsible for energy coupling to the transport system and for the release of the potassium ions to the cytoplasm.</text>
</comment>
<evidence type="ECO:0000256" key="15">
    <source>
        <dbReference type="ARBA" id="ARBA00023136"/>
    </source>
</evidence>
<sequence>MNVAPTSEAKSSNFSAGDRRLALKKAKMNTTRLYLRAIRDAFIKLHPQYAIKNPVMFLVWLGTLITLVFTIAPNLLGSAPENHPQLFNGLLTGILFLTVWLANFAEALAEGRGKAQADALRANKSKTIVKKLAADGTISEVSSTTLKQGDTIYLVAGDIIPADGKVIMGVASVDESAITGETVPILKESGPNVAGSVIGSTRILSDELIIRLTADPDQGFIDQMIILLEGKKRRKTPNEITLTLLLTVLSLVCLLVVVTLAVFAYYVQIPLSPPILIALLVALIPTTIGGLLSTIGIAGMDRVAQLNIIASSGAAIETCGDVNTLILDKTGTITLGNRLAEEFIPLNGYSLQEMAKIALTASVFDDTPEGKSIIRMAQNYGGGFDFDSNQAVGVEFSETTRMSGTNLPGGREARKGAVGAIREFIRLRNGQEPPELNAAYERICQQGGTPLAVCLDNEIYGLIYLKDIIKPGIRERFQQLRQMGINSIMLTGDNQITASVIAKEAGVNNFIAEATPEDKVSVIQRQQAGGQVVVMTGDGTNDAPALAKANVGVVMNTGTPAAKEAANIIDLDSDPTKLIDIMSIGKQLLITRGVLTIFSLANSIATYFAIIPLILVDANLQSLNIINLSSTNSAVLSTLIYNALIIPAFIPLVLKGVQLKSLTANELLQRHLVIYGLGGLLIPFIAIKLIDVLIAITGIV</sequence>
<dbReference type="SFLD" id="SFLDS00003">
    <property type="entry name" value="Haloacid_Dehalogenase"/>
    <property type="match status" value="1"/>
</dbReference>
<dbReference type="SFLD" id="SFLDF00027">
    <property type="entry name" value="p-type_atpase"/>
    <property type="match status" value="1"/>
</dbReference>
<evidence type="ECO:0000313" key="19">
    <source>
        <dbReference type="Proteomes" id="UP001302120"/>
    </source>
</evidence>
<keyword evidence="8 16" id="KW-0547">Nucleotide-binding</keyword>
<feature type="binding site" evidence="16">
    <location>
        <position position="538"/>
    </location>
    <ligand>
        <name>Mg(2+)</name>
        <dbReference type="ChEBI" id="CHEBI:18420"/>
    </ligand>
</feature>
<dbReference type="PANTHER" id="PTHR43743">
    <property type="entry name" value="POTASSIUM-TRANSPORTING ATPASE ATP-BINDING SUBUNIT"/>
    <property type="match status" value="1"/>
</dbReference>
<dbReference type="Gene3D" id="3.40.1110.10">
    <property type="entry name" value="Calcium-transporting ATPase, cytoplasmic domain N"/>
    <property type="match status" value="1"/>
</dbReference>
<dbReference type="InterPro" id="IPR044492">
    <property type="entry name" value="P_typ_ATPase_HD_dom"/>
</dbReference>
<dbReference type="SFLD" id="SFLDG00002">
    <property type="entry name" value="C1.7:_P-type_atpase_like"/>
    <property type="match status" value="1"/>
</dbReference>
<keyword evidence="11 16" id="KW-0630">Potassium</keyword>
<dbReference type="PRINTS" id="PR00119">
    <property type="entry name" value="CATATPASE"/>
</dbReference>
<feature type="domain" description="P-type ATPase A" evidence="17">
    <location>
        <begin position="125"/>
        <end position="228"/>
    </location>
</feature>
<feature type="transmembrane region" description="Helical" evidence="16">
    <location>
        <begin position="87"/>
        <end position="105"/>
    </location>
</feature>
<comment type="catalytic activity">
    <reaction evidence="16">
        <text>K(+)(out) + ATP + H2O = K(+)(in) + ADP + phosphate + H(+)</text>
        <dbReference type="Rhea" id="RHEA:16777"/>
        <dbReference type="ChEBI" id="CHEBI:15377"/>
        <dbReference type="ChEBI" id="CHEBI:15378"/>
        <dbReference type="ChEBI" id="CHEBI:29103"/>
        <dbReference type="ChEBI" id="CHEBI:30616"/>
        <dbReference type="ChEBI" id="CHEBI:43474"/>
        <dbReference type="ChEBI" id="CHEBI:456216"/>
        <dbReference type="EC" id="7.2.2.6"/>
    </reaction>
</comment>
<dbReference type="Gene3D" id="3.40.50.1000">
    <property type="entry name" value="HAD superfamily/HAD-like"/>
    <property type="match status" value="1"/>
</dbReference>
<evidence type="ECO:0000256" key="16">
    <source>
        <dbReference type="HAMAP-Rule" id="MF_00285"/>
    </source>
</evidence>
<dbReference type="RefSeq" id="WP_323196350.1">
    <property type="nucleotide sequence ID" value="NZ_JAYGHG010000017.1"/>
</dbReference>
<evidence type="ECO:0000256" key="12">
    <source>
        <dbReference type="ARBA" id="ARBA00022967"/>
    </source>
</evidence>
<evidence type="ECO:0000256" key="4">
    <source>
        <dbReference type="ARBA" id="ARBA00022538"/>
    </source>
</evidence>
<dbReference type="NCBIfam" id="TIGR01497">
    <property type="entry name" value="kdpB"/>
    <property type="match status" value="1"/>
</dbReference>
<keyword evidence="3 16" id="KW-1003">Cell membrane</keyword>
<dbReference type="HAMAP" id="MF_00285">
    <property type="entry name" value="KdpB"/>
    <property type="match status" value="1"/>
</dbReference>
<feature type="transmembrane region" description="Helical" evidence="16">
    <location>
        <begin position="594"/>
        <end position="615"/>
    </location>
</feature>
<keyword evidence="10 16" id="KW-0460">Magnesium</keyword>
<dbReference type="PROSITE" id="PS00154">
    <property type="entry name" value="ATPASE_E1_E2"/>
    <property type="match status" value="1"/>
</dbReference>
<evidence type="ECO:0000259" key="17">
    <source>
        <dbReference type="Pfam" id="PF00122"/>
    </source>
</evidence>
<gene>
    <name evidence="16 18" type="primary">kdpB</name>
    <name evidence="18" type="ORF">VB620_11815</name>
</gene>
<evidence type="ECO:0000256" key="5">
    <source>
        <dbReference type="ARBA" id="ARBA00022553"/>
    </source>
</evidence>
<feature type="binding site" evidence="16">
    <location>
        <position position="415"/>
    </location>
    <ligand>
        <name>ATP</name>
        <dbReference type="ChEBI" id="CHEBI:30616"/>
    </ligand>
</feature>
<feature type="binding site" evidence="16">
    <location>
        <position position="369"/>
    </location>
    <ligand>
        <name>ATP</name>
        <dbReference type="ChEBI" id="CHEBI:30616"/>
    </ligand>
</feature>
<name>A0ABU5UES2_9CYAN</name>
<feature type="binding site" evidence="16">
    <location>
        <position position="542"/>
    </location>
    <ligand>
        <name>Mg(2+)</name>
        <dbReference type="ChEBI" id="CHEBI:18420"/>
    </ligand>
</feature>
<keyword evidence="15 16" id="KW-0472">Membrane</keyword>
<evidence type="ECO:0000256" key="14">
    <source>
        <dbReference type="ARBA" id="ARBA00023065"/>
    </source>
</evidence>
<keyword evidence="19" id="KW-1185">Reference proteome</keyword>
<dbReference type="InterPro" id="IPR023214">
    <property type="entry name" value="HAD_sf"/>
</dbReference>
<comment type="caution">
    <text evidence="18">The sequence shown here is derived from an EMBL/GenBank/DDBJ whole genome shotgun (WGS) entry which is preliminary data.</text>
</comment>
<proteinExistence type="inferred from homology"/>
<dbReference type="Gene3D" id="2.70.150.10">
    <property type="entry name" value="Calcium-transporting ATPase, cytoplasmic transduction domain A"/>
    <property type="match status" value="1"/>
</dbReference>
<dbReference type="InterPro" id="IPR059000">
    <property type="entry name" value="ATPase_P-type_domA"/>
</dbReference>
<feature type="transmembrane region" description="Helical" evidence="16">
    <location>
        <begin position="674"/>
        <end position="699"/>
    </location>
</feature>
<dbReference type="InterPro" id="IPR018303">
    <property type="entry name" value="ATPase_P-typ_P_site"/>
</dbReference>
<evidence type="ECO:0000256" key="2">
    <source>
        <dbReference type="ARBA" id="ARBA00022448"/>
    </source>
</evidence>
<evidence type="ECO:0000256" key="1">
    <source>
        <dbReference type="ARBA" id="ARBA00004141"/>
    </source>
</evidence>
<keyword evidence="12 16" id="KW-1278">Translocase</keyword>
<dbReference type="InterPro" id="IPR023298">
    <property type="entry name" value="ATPase_P-typ_TM_dom_sf"/>
</dbReference>
<evidence type="ECO:0000256" key="8">
    <source>
        <dbReference type="ARBA" id="ARBA00022741"/>
    </source>
</evidence>
<dbReference type="EMBL" id="JAYGHG010000017">
    <property type="protein sequence ID" value="MEA5582026.1"/>
    <property type="molecule type" value="Genomic_DNA"/>
</dbReference>
<comment type="caution">
    <text evidence="16">Lacks conserved residue(s) required for the propagation of feature annotation.</text>
</comment>
<dbReference type="InterPro" id="IPR006391">
    <property type="entry name" value="P-type_ATPase_bsu_IA"/>
</dbReference>
<comment type="subunit">
    <text evidence="16">The system is composed of three essential subunits: KdpA, KdpB and KdpC.</text>
</comment>
<evidence type="ECO:0000256" key="13">
    <source>
        <dbReference type="ARBA" id="ARBA00022989"/>
    </source>
</evidence>
<dbReference type="InterPro" id="IPR008250">
    <property type="entry name" value="ATPase_P-typ_transduc_dom_A_sf"/>
</dbReference>
<keyword evidence="2 16" id="KW-0813">Transport</keyword>
<feature type="transmembrane region" description="Helical" evidence="16">
    <location>
        <begin position="275"/>
        <end position="298"/>
    </location>
</feature>
<dbReference type="Pfam" id="PF00122">
    <property type="entry name" value="E1-E2_ATPase"/>
    <property type="match status" value="1"/>
</dbReference>
<feature type="transmembrane region" description="Helical" evidence="16">
    <location>
        <begin position="242"/>
        <end position="269"/>
    </location>
</feature>
<dbReference type="Pfam" id="PF00702">
    <property type="entry name" value="Hydrolase"/>
    <property type="match status" value="1"/>
</dbReference>
<dbReference type="SUPFAM" id="SSF81665">
    <property type="entry name" value="Calcium ATPase, transmembrane domain M"/>
    <property type="match status" value="1"/>
</dbReference>
<evidence type="ECO:0000256" key="10">
    <source>
        <dbReference type="ARBA" id="ARBA00022842"/>
    </source>
</evidence>
<feature type="transmembrane region" description="Helical" evidence="16">
    <location>
        <begin position="635"/>
        <end position="654"/>
    </location>
</feature>
<keyword evidence="13 16" id="KW-1133">Transmembrane helix</keyword>
<comment type="similarity">
    <text evidence="16">Belongs to the cation transport ATPase (P-type) (TC 3.A.3) family. Type IA subfamily.</text>
</comment>
<dbReference type="InterPro" id="IPR001757">
    <property type="entry name" value="P_typ_ATPase"/>
</dbReference>
<comment type="subcellular location">
    <subcellularLocation>
        <location evidence="16">Cell membrane</location>
        <topology evidence="16">Multi-pass membrane protein</topology>
    </subcellularLocation>
    <subcellularLocation>
        <location evidence="1">Membrane</location>
        <topology evidence="1">Multi-pass membrane protein</topology>
    </subcellularLocation>
</comment>
<keyword evidence="6 16" id="KW-0812">Transmembrane</keyword>
<reference evidence="18 19" key="1">
    <citation type="submission" date="2023-12" db="EMBL/GenBank/DDBJ databases">
        <title>Baltic Sea Cyanobacteria.</title>
        <authorList>
            <person name="Delbaje E."/>
            <person name="Fewer D.P."/>
            <person name="Shishido T.K."/>
        </authorList>
    </citation>
    <scope>NUCLEOTIDE SEQUENCE [LARGE SCALE GENOMIC DNA]</scope>
    <source>
        <strain evidence="18 19">UHCC-0300</strain>
    </source>
</reference>
<evidence type="ECO:0000256" key="6">
    <source>
        <dbReference type="ARBA" id="ARBA00022692"/>
    </source>
</evidence>
<dbReference type="NCBIfam" id="TIGR01494">
    <property type="entry name" value="ATPase_P-type"/>
    <property type="match status" value="2"/>
</dbReference>
<keyword evidence="5 16" id="KW-0597">Phosphoprotein</keyword>
<accession>A0ABU5UES2</accession>
<feature type="active site" description="4-aspartylphosphate intermediate" evidence="16">
    <location>
        <position position="328"/>
    </location>
</feature>
<dbReference type="EC" id="7.2.2.6" evidence="16"/>
<evidence type="ECO:0000256" key="3">
    <source>
        <dbReference type="ARBA" id="ARBA00022475"/>
    </source>
</evidence>
<keyword evidence="9 16" id="KW-0067">ATP-binding</keyword>
<organism evidence="18 19">
    <name type="scientific">Nodularia harveyana UHCC-0300</name>
    <dbReference type="NCBI Taxonomy" id="2974287"/>
    <lineage>
        <taxon>Bacteria</taxon>
        <taxon>Bacillati</taxon>
        <taxon>Cyanobacteriota</taxon>
        <taxon>Cyanophyceae</taxon>
        <taxon>Nostocales</taxon>
        <taxon>Nodulariaceae</taxon>
        <taxon>Nodularia</taxon>
    </lineage>
</organism>
<dbReference type="InterPro" id="IPR036412">
    <property type="entry name" value="HAD-like_sf"/>
</dbReference>
<feature type="binding site" evidence="16">
    <location>
        <position position="365"/>
    </location>
    <ligand>
        <name>ATP</name>
        <dbReference type="ChEBI" id="CHEBI:30616"/>
    </ligand>
</feature>
<evidence type="ECO:0000256" key="11">
    <source>
        <dbReference type="ARBA" id="ARBA00022958"/>
    </source>
</evidence>
<keyword evidence="4 16" id="KW-0633">Potassium transport</keyword>